<accession>A0AAE9MEA5</accession>
<protein>
    <recommendedName>
        <fullName evidence="3">AraC family transcriptional regulator</fullName>
    </recommendedName>
</protein>
<dbReference type="RefSeq" id="WP_252994941.1">
    <property type="nucleotide sequence ID" value="NZ_CP099717.1"/>
</dbReference>
<dbReference type="Proteomes" id="UP001056890">
    <property type="component" value="Chromosome"/>
</dbReference>
<proteinExistence type="predicted"/>
<evidence type="ECO:0000313" key="2">
    <source>
        <dbReference type="Proteomes" id="UP001056890"/>
    </source>
</evidence>
<name>A0AAE9MEA5_9GAMM</name>
<evidence type="ECO:0000313" key="1">
    <source>
        <dbReference type="EMBL" id="USV56865.1"/>
    </source>
</evidence>
<dbReference type="AlphaFoldDB" id="A0AAE9MEA5"/>
<dbReference type="EMBL" id="CP099717">
    <property type="protein sequence ID" value="USV56865.1"/>
    <property type="molecule type" value="Genomic_DNA"/>
</dbReference>
<keyword evidence="2" id="KW-1185">Reference proteome</keyword>
<reference evidence="1" key="1">
    <citation type="submission" date="2022-06" db="EMBL/GenBank/DDBJ databases">
        <title>Complete Genome of Aeromonas sp. Strain SOD01 Isolated from an Urban Freshwater Stream.</title>
        <authorList>
            <person name="Williams L.E."/>
            <person name="Brysgel T."/>
            <person name="Capestro E.M."/>
            <person name="Foltz G.V."/>
            <person name="Gardner A.E."/>
            <person name="Ingrassia J."/>
            <person name="Peterson E."/>
            <person name="Arruda J."/>
            <person name="Flaherty I."/>
            <person name="Hunt M."/>
            <person name="Pappas G."/>
            <person name="Ramsaran S."/>
            <person name="Rocha M."/>
        </authorList>
    </citation>
    <scope>NUCLEOTIDE SEQUENCE</scope>
    <source>
        <strain evidence="1">SOD01</strain>
    </source>
</reference>
<sequence>MHHAIEYQHFSTPHLQVGARKRSPLGQLLRVTRGAALLRLGSHELLLTAGKQFWLCADALAAFTPLAGCRYDRLTCSLRVAQPAQAGWLQPTPLMDALLDSLASWSRPVDWQGAHGHRLQVILDELQYCPIQSQADQPLQAAWRGLASGQADGDAAWQACLAQRGIEDPALAAEVLRPQWQLLQAVRLLRSGSKPAQVLAKLGYGDEKALDGACQRWLGLALDTLSQQPAQ</sequence>
<gene>
    <name evidence="1" type="ORF">NHF51_16180</name>
</gene>
<organism evidence="1 2">
    <name type="scientific">Aeromonas encheleia</name>
    <dbReference type="NCBI Taxonomy" id="73010"/>
    <lineage>
        <taxon>Bacteria</taxon>
        <taxon>Pseudomonadati</taxon>
        <taxon>Pseudomonadota</taxon>
        <taxon>Gammaproteobacteria</taxon>
        <taxon>Aeromonadales</taxon>
        <taxon>Aeromonadaceae</taxon>
        <taxon>Aeromonas</taxon>
    </lineage>
</organism>
<evidence type="ECO:0008006" key="3">
    <source>
        <dbReference type="Google" id="ProtNLM"/>
    </source>
</evidence>